<dbReference type="EC" id="5.2.1.8" evidence="6"/>
<dbReference type="FunFam" id="1.20.120.1150:FF:000002">
    <property type="entry name" value="Serine/threonine-protein phosphatase 2A activator"/>
    <property type="match status" value="1"/>
</dbReference>
<keyword evidence="4 6" id="KW-0697">Rotamase</keyword>
<comment type="catalytic activity">
    <reaction evidence="1 6">
        <text>[protein]-peptidylproline (omega=180) = [protein]-peptidylproline (omega=0)</text>
        <dbReference type="Rhea" id="RHEA:16237"/>
        <dbReference type="Rhea" id="RHEA-COMP:10747"/>
        <dbReference type="Rhea" id="RHEA-COMP:10748"/>
        <dbReference type="ChEBI" id="CHEBI:83833"/>
        <dbReference type="ChEBI" id="CHEBI:83834"/>
        <dbReference type="EC" id="5.2.1.8"/>
    </reaction>
</comment>
<dbReference type="OrthoDB" id="16120at2759"/>
<dbReference type="GO" id="GO:0005737">
    <property type="term" value="C:cytoplasm"/>
    <property type="evidence" value="ECO:0007669"/>
    <property type="project" value="UniProtKB-SubCell"/>
</dbReference>
<comment type="similarity">
    <text evidence="6">Belongs to the PTPA-type PPIase family.</text>
</comment>
<evidence type="ECO:0000256" key="2">
    <source>
        <dbReference type="ARBA" id="ARBA00004496"/>
    </source>
</evidence>
<evidence type="ECO:0000256" key="4">
    <source>
        <dbReference type="ARBA" id="ARBA00023110"/>
    </source>
</evidence>
<organism evidence="7 8">
    <name type="scientific">Hanseniaspora guilliermondii</name>
    <dbReference type="NCBI Taxonomy" id="56406"/>
    <lineage>
        <taxon>Eukaryota</taxon>
        <taxon>Fungi</taxon>
        <taxon>Dikarya</taxon>
        <taxon>Ascomycota</taxon>
        <taxon>Saccharomycotina</taxon>
        <taxon>Saccharomycetes</taxon>
        <taxon>Saccharomycodales</taxon>
        <taxon>Saccharomycodaceae</taxon>
        <taxon>Hanseniaspora</taxon>
    </lineage>
</organism>
<dbReference type="VEuPathDB" id="FungiDB:HGUI_02892"/>
<dbReference type="PIRSF" id="PIRSF016325">
    <property type="entry name" value="Phstyr_phstse_ac"/>
    <property type="match status" value="1"/>
</dbReference>
<accession>A0A1L0B4F2</accession>
<protein>
    <recommendedName>
        <fullName evidence="6">Serine/threonine-protein phosphatase 2A activator</fullName>
        <ecNumber evidence="6">5.2.1.8</ecNumber>
    </recommendedName>
    <alternativeName>
        <fullName evidence="6">Phosphotyrosyl phosphatase activator</fullName>
    </alternativeName>
</protein>
<dbReference type="AlphaFoldDB" id="A0A1L0B4F2"/>
<dbReference type="Pfam" id="PF03095">
    <property type="entry name" value="PTPA"/>
    <property type="match status" value="1"/>
</dbReference>
<keyword evidence="8" id="KW-1185">Reference proteome</keyword>
<dbReference type="CDD" id="cd04087">
    <property type="entry name" value="PTPA"/>
    <property type="match status" value="1"/>
</dbReference>
<dbReference type="SUPFAM" id="SSF140984">
    <property type="entry name" value="PTPA-like"/>
    <property type="match status" value="1"/>
</dbReference>
<dbReference type="InterPro" id="IPR004327">
    <property type="entry name" value="Phstyr_phstse_ac"/>
</dbReference>
<dbReference type="Gene3D" id="1.20.120.1150">
    <property type="match status" value="1"/>
</dbReference>
<evidence type="ECO:0000313" key="8">
    <source>
        <dbReference type="Proteomes" id="UP000183365"/>
    </source>
</evidence>
<dbReference type="GO" id="GO:0008160">
    <property type="term" value="F:protein tyrosine phosphatase activator activity"/>
    <property type="evidence" value="ECO:0007669"/>
    <property type="project" value="TreeGrafter"/>
</dbReference>
<dbReference type="PANTHER" id="PTHR10012:SF5">
    <property type="entry name" value="SERINE_THREONINE-PROTEIN PHOSPHATASE 2A ACTIVATOR 2"/>
    <property type="match status" value="1"/>
</dbReference>
<dbReference type="GO" id="GO:0007052">
    <property type="term" value="P:mitotic spindle organization"/>
    <property type="evidence" value="ECO:0007669"/>
    <property type="project" value="EnsemblFungi"/>
</dbReference>
<reference evidence="8" key="1">
    <citation type="submission" date="2016-11" db="EMBL/GenBank/DDBJ databases">
        <authorList>
            <person name="Guldener U."/>
        </authorList>
    </citation>
    <scope>NUCLEOTIDE SEQUENCE [LARGE SCALE GENOMIC DNA]</scope>
</reference>
<dbReference type="InterPro" id="IPR043170">
    <property type="entry name" value="PTPA_C_lid"/>
</dbReference>
<dbReference type="GO" id="GO:0006970">
    <property type="term" value="P:response to osmotic stress"/>
    <property type="evidence" value="ECO:0007669"/>
    <property type="project" value="EnsemblFungi"/>
</dbReference>
<dbReference type="GO" id="GO:0003755">
    <property type="term" value="F:peptidyl-prolyl cis-trans isomerase activity"/>
    <property type="evidence" value="ECO:0007669"/>
    <property type="project" value="UniProtKB-KW"/>
</dbReference>
<sequence length="369" mass="41968">MNNEDDTKLLKPQKRLLTLEDIDIWVKSDTLNQLIAFISNLSLSVKGKTNQELDLPLTKTVESINSLLDETSAIVAKTPAVNNGVNSSRFGKPEFRVFYDTLKSKIDGSLRDKFPNLKENQYSELVTYFINCFGDRQRIDYGSGHELNFLCFLYILYKYDSLKESDFTNMVLSNFMNYLSLMRKIENEYWLEPAGSHGVWGLDDYHFLPFLFGASQIATHKHLKPKSIHNEEVVEMFADKYMYFGCINFINSVKTTASLKWHSPMLDDISGAKSWQKIADGMIKMYKAEVLSKLPIMQHFYFGNTIKCPEGISEPHAHGEADKDGCGHNHKSKDLINTWGDCCGIKIPSAIAATALTKEPNSHKTIPFD</sequence>
<evidence type="ECO:0000256" key="6">
    <source>
        <dbReference type="RuleBase" id="RU361210"/>
    </source>
</evidence>
<comment type="subcellular location">
    <subcellularLocation>
        <location evidence="2 6">Cytoplasm</location>
    </subcellularLocation>
</comment>
<dbReference type="InterPro" id="IPR037218">
    <property type="entry name" value="PTPA_sf"/>
</dbReference>
<gene>
    <name evidence="7" type="ORF">HGUI_02892</name>
</gene>
<dbReference type="GO" id="GO:0000159">
    <property type="term" value="C:protein phosphatase type 2A complex"/>
    <property type="evidence" value="ECO:0007669"/>
    <property type="project" value="EnsemblFungi"/>
</dbReference>
<name>A0A1L0B4F2_9ASCO</name>
<dbReference type="Proteomes" id="UP000183365">
    <property type="component" value="Unassembled WGS sequence"/>
</dbReference>
<proteinExistence type="inferred from homology"/>
<comment type="function">
    <text evidence="6">PPIases accelerate the folding of proteins. It catalyzes the cis-trans isomerization of proline imidic peptide bonds in oligopeptides.</text>
</comment>
<dbReference type="PANTHER" id="PTHR10012">
    <property type="entry name" value="SERINE/THREONINE-PROTEIN PHOSPHATASE 2A REGULATORY SUBUNIT B"/>
    <property type="match status" value="1"/>
</dbReference>
<evidence type="ECO:0000313" key="7">
    <source>
        <dbReference type="EMBL" id="SGZ40692.1"/>
    </source>
</evidence>
<evidence type="ECO:0000256" key="3">
    <source>
        <dbReference type="ARBA" id="ARBA00022490"/>
    </source>
</evidence>
<dbReference type="GO" id="GO:0005634">
    <property type="term" value="C:nucleus"/>
    <property type="evidence" value="ECO:0007669"/>
    <property type="project" value="TreeGrafter"/>
</dbReference>
<evidence type="ECO:0000256" key="1">
    <source>
        <dbReference type="ARBA" id="ARBA00000971"/>
    </source>
</evidence>
<evidence type="ECO:0000256" key="5">
    <source>
        <dbReference type="ARBA" id="ARBA00023235"/>
    </source>
</evidence>
<keyword evidence="5 6" id="KW-0413">Isomerase</keyword>
<keyword evidence="3 6" id="KW-0963">Cytoplasm</keyword>
<dbReference type="EMBL" id="FQNF01000060">
    <property type="protein sequence ID" value="SGZ40692.1"/>
    <property type="molecule type" value="Genomic_DNA"/>
</dbReference>